<dbReference type="Proteomes" id="UP000885771">
    <property type="component" value="Unassembled WGS sequence"/>
</dbReference>
<evidence type="ECO:0000256" key="1">
    <source>
        <dbReference type="SAM" id="Coils"/>
    </source>
</evidence>
<evidence type="ECO:0000256" key="2">
    <source>
        <dbReference type="SAM" id="Phobius"/>
    </source>
</evidence>
<name>A0A7V5VE76_CALAY</name>
<dbReference type="InterPro" id="IPR010559">
    <property type="entry name" value="Sig_transdc_His_kin_internal"/>
</dbReference>
<comment type="caution">
    <text evidence="4">The sequence shown here is derived from an EMBL/GenBank/DDBJ whole genome shotgun (WGS) entry which is preliminary data.</text>
</comment>
<dbReference type="GO" id="GO:0016020">
    <property type="term" value="C:membrane"/>
    <property type="evidence" value="ECO:0007669"/>
    <property type="project" value="InterPro"/>
</dbReference>
<protein>
    <recommendedName>
        <fullName evidence="3">Signal transduction histidine kinase internal region domain-containing protein</fullName>
    </recommendedName>
</protein>
<sequence length="358" mass="40293">MNPLIKSPKHFAAFLAAWLPVMAGMTYLGSQLASSALRDAAILVVPALVIQMFFFSGVWYVARATAVKTGNLAVFLMRHGLSYIVMNAVWLYMIMLYAEFLNAVLEQEVWRQYFTRMTPLLITAGFIIYFVAALISYLSLANERTREAELETMENKLKAGEAELKFLKASLHPHFMFNSLNALSTLTVSQPEKAQKVCLQLADFLRYSLSFKDDIVPLGEELEHIRNYLSIEKTRLGQRLRVAWDVEPGLEDEPLLSFCLQPLVENAVKHGIEPRLDGGVINISIKRNQTHLLLELNNPLPQEKETARPSTGQGLLNLKARLNQAYGNAARMVAHRGGKAFAIKLYLPLIKNDDKNDV</sequence>
<proteinExistence type="predicted"/>
<dbReference type="PANTHER" id="PTHR34220">
    <property type="entry name" value="SENSOR HISTIDINE KINASE YPDA"/>
    <property type="match status" value="1"/>
</dbReference>
<keyword evidence="1" id="KW-0175">Coiled coil</keyword>
<feature type="transmembrane region" description="Helical" evidence="2">
    <location>
        <begin position="120"/>
        <end position="140"/>
    </location>
</feature>
<dbReference type="AlphaFoldDB" id="A0A7V5VE76"/>
<dbReference type="PANTHER" id="PTHR34220:SF7">
    <property type="entry name" value="SENSOR HISTIDINE KINASE YPDA"/>
    <property type="match status" value="1"/>
</dbReference>
<keyword evidence="2" id="KW-0472">Membrane</keyword>
<dbReference type="GO" id="GO:0000155">
    <property type="term" value="F:phosphorelay sensor kinase activity"/>
    <property type="evidence" value="ECO:0007669"/>
    <property type="project" value="InterPro"/>
</dbReference>
<keyword evidence="2" id="KW-1133">Transmembrane helix</keyword>
<feature type="coiled-coil region" evidence="1">
    <location>
        <begin position="143"/>
        <end position="170"/>
    </location>
</feature>
<gene>
    <name evidence="4" type="ORF">ENJ15_01795</name>
</gene>
<feature type="domain" description="Signal transduction histidine kinase internal region" evidence="3">
    <location>
        <begin position="162"/>
        <end position="240"/>
    </location>
</feature>
<dbReference type="EMBL" id="DRLI01000067">
    <property type="protein sequence ID" value="HHM01717.1"/>
    <property type="molecule type" value="Genomic_DNA"/>
</dbReference>
<keyword evidence="2" id="KW-0812">Transmembrane</keyword>
<accession>A0A7V5VE76</accession>
<evidence type="ECO:0000313" key="4">
    <source>
        <dbReference type="EMBL" id="HHM01717.1"/>
    </source>
</evidence>
<dbReference type="Gene3D" id="3.30.565.10">
    <property type="entry name" value="Histidine kinase-like ATPase, C-terminal domain"/>
    <property type="match status" value="1"/>
</dbReference>
<dbReference type="SUPFAM" id="SSF55874">
    <property type="entry name" value="ATPase domain of HSP90 chaperone/DNA topoisomerase II/histidine kinase"/>
    <property type="match status" value="1"/>
</dbReference>
<dbReference type="InterPro" id="IPR036890">
    <property type="entry name" value="HATPase_C_sf"/>
</dbReference>
<dbReference type="InterPro" id="IPR050640">
    <property type="entry name" value="Bact_2-comp_sensor_kinase"/>
</dbReference>
<feature type="transmembrane region" description="Helical" evidence="2">
    <location>
        <begin position="81"/>
        <end position="100"/>
    </location>
</feature>
<evidence type="ECO:0000259" key="3">
    <source>
        <dbReference type="Pfam" id="PF06580"/>
    </source>
</evidence>
<organism evidence="4">
    <name type="scientific">Caldithrix abyssi</name>
    <dbReference type="NCBI Taxonomy" id="187145"/>
    <lineage>
        <taxon>Bacteria</taxon>
        <taxon>Pseudomonadati</taxon>
        <taxon>Calditrichota</taxon>
        <taxon>Calditrichia</taxon>
        <taxon>Calditrichales</taxon>
        <taxon>Calditrichaceae</taxon>
        <taxon>Caldithrix</taxon>
    </lineage>
</organism>
<dbReference type="Pfam" id="PF06580">
    <property type="entry name" value="His_kinase"/>
    <property type="match status" value="1"/>
</dbReference>
<reference evidence="4" key="1">
    <citation type="journal article" date="2020" name="mSystems">
        <title>Genome- and Community-Level Interaction Insights into Carbon Utilization and Element Cycling Functions of Hydrothermarchaeota in Hydrothermal Sediment.</title>
        <authorList>
            <person name="Zhou Z."/>
            <person name="Liu Y."/>
            <person name="Xu W."/>
            <person name="Pan J."/>
            <person name="Luo Z.H."/>
            <person name="Li M."/>
        </authorList>
    </citation>
    <scope>NUCLEOTIDE SEQUENCE [LARGE SCALE GENOMIC DNA]</scope>
    <source>
        <strain evidence="4">HyVt-460</strain>
    </source>
</reference>
<feature type="transmembrane region" description="Helical" evidence="2">
    <location>
        <begin position="39"/>
        <end position="61"/>
    </location>
</feature>